<sequence length="795" mass="87472">MNDVSKRHSRPEKETIHSGHFMVSHFEAEAQDDFDDLVSVPDEEQNMQKVAVVATYTVPGTTEAFTPFDKEDSKQHQQLSIEISLTKLFKCMTLAYRQKLTSPKWNRFKGIKLRWKDKIRLNNVIWRCWHMQFIKKQNTLVCQFASPLDVDTHVKPETTILEGKYWKRRAEAVIAEYKKWRKFHIMRLLGKGDTSIQDAISDMDTVESFSQCSDLAGNMLTDEDYLNFMTDTLFSTITNHQPENYAFFCIQRLYIWFAMVIFRPKPTSRASEASEPRYRPASGTTDFNFYQNYQRINGNQLVLPLAGRYRGKLASLARLVGFGSAFMLGHGPVQVAGQGYDARSAPARQIQYLQPNPVDAYKGKSAATTNTRSFKMPSPPLVANNNQQVPGSSGSSSSGASISTRSIGGGKEQFRSHSLPLGAQLNADWTVSAPAAASAPAPSTPAPAHSPIATPSHDASGSKHVARGRDASAIRMRSRSTSGGGGPEGAGGGPKGASRRPPPLNAVASEPTLPQASVMLAQLLSAQHSQSLYKLNSTDDSPGVSDPTKSPIRRGQPSPIGSDIMSPHHSLSPPASPPSPRSSRAGSPRESRRTHLHAEQKRRYNIKNGFDTLQALIPHLNTNPAAKISKAAMLQKGAEYIKQLKAERNQIKEEMENLRQQIECLNNSISNCHSLLPATGAPVSRARAGRLREMFARHVANRTMQNWKYWLFSVVSAALVESFSACVSCGSGADLVRTTLLWAEQHCSLVEMRPAVLNSLRVLCTTTDILTNPERLPEEARAAVAPSAAVKAEPT</sequence>
<proteinExistence type="predicted"/>
<reference evidence="1 2" key="1">
    <citation type="journal article" date="2021" name="Front. Genet.">
        <title>Chromosome-Level Genome Assembly Reveals Significant Gene Expansion in the Toll and IMD Signaling Pathways of Dendrolimus kikuchii.</title>
        <authorList>
            <person name="Zhou J."/>
            <person name="Wu P."/>
            <person name="Xiong Z."/>
            <person name="Liu N."/>
            <person name="Zhao N."/>
            <person name="Ji M."/>
            <person name="Qiu Y."/>
            <person name="Yang B."/>
        </authorList>
    </citation>
    <scope>NUCLEOTIDE SEQUENCE [LARGE SCALE GENOMIC DNA]</scope>
    <source>
        <strain evidence="1">Ann1</strain>
    </source>
</reference>
<evidence type="ECO:0000313" key="1">
    <source>
        <dbReference type="EMBL" id="KAJ0180468.1"/>
    </source>
</evidence>
<comment type="caution">
    <text evidence="1">The sequence shown here is derived from an EMBL/GenBank/DDBJ whole genome shotgun (WGS) entry which is preliminary data.</text>
</comment>
<name>A0ACC1D978_9NEOP</name>
<gene>
    <name evidence="1" type="ORF">K1T71_003872</name>
</gene>
<accession>A0ACC1D978</accession>
<organism evidence="1 2">
    <name type="scientific">Dendrolimus kikuchii</name>
    <dbReference type="NCBI Taxonomy" id="765133"/>
    <lineage>
        <taxon>Eukaryota</taxon>
        <taxon>Metazoa</taxon>
        <taxon>Ecdysozoa</taxon>
        <taxon>Arthropoda</taxon>
        <taxon>Hexapoda</taxon>
        <taxon>Insecta</taxon>
        <taxon>Pterygota</taxon>
        <taxon>Neoptera</taxon>
        <taxon>Endopterygota</taxon>
        <taxon>Lepidoptera</taxon>
        <taxon>Glossata</taxon>
        <taxon>Ditrysia</taxon>
        <taxon>Bombycoidea</taxon>
        <taxon>Lasiocampidae</taxon>
        <taxon>Dendrolimus</taxon>
    </lineage>
</organism>
<dbReference type="Proteomes" id="UP000824533">
    <property type="component" value="Linkage Group LG06"/>
</dbReference>
<keyword evidence="2" id="KW-1185">Reference proteome</keyword>
<dbReference type="EMBL" id="CM034392">
    <property type="protein sequence ID" value="KAJ0180468.1"/>
    <property type="molecule type" value="Genomic_DNA"/>
</dbReference>
<protein>
    <submittedName>
        <fullName evidence="1">Uncharacterized protein</fullName>
    </submittedName>
</protein>
<evidence type="ECO:0000313" key="2">
    <source>
        <dbReference type="Proteomes" id="UP000824533"/>
    </source>
</evidence>